<keyword evidence="4 7" id="KW-0812">Transmembrane</keyword>
<comment type="subcellular location">
    <subcellularLocation>
        <location evidence="1 7">Cell membrane</location>
        <topology evidence="1 7">Multi-pass membrane protein</topology>
    </subcellularLocation>
</comment>
<keyword evidence="2 7" id="KW-0813">Transport</keyword>
<dbReference type="PANTHER" id="PTHR30151">
    <property type="entry name" value="ALKANE SULFONATE ABC TRANSPORTER-RELATED, MEMBRANE SUBUNIT"/>
    <property type="match status" value="1"/>
</dbReference>
<evidence type="ECO:0000256" key="4">
    <source>
        <dbReference type="ARBA" id="ARBA00022692"/>
    </source>
</evidence>
<keyword evidence="11" id="KW-1185">Reference proteome</keyword>
<sequence>MWRPEPAATPGHLRSKEPDMNETSVAPAPVAAPPVRTRVRLPGVVYPVAGLVVTVFVWWLITSVFRWANPVVLPPPQDVLRNFNTNRDFVLKGTLVTSLEVVVGFLISSAAGFLIGLVLAGSRVLERMFSPLLVAINAVPKIAFGPMLVAWLGWGQPPIQFMIFVMSFFPVVLATVTGLTRTPSELAEMARSLDASRRQMFVKVRLPSALPQLFIGLKLALPLASVGAVIGEFQAGDAARPGLGSIILQTLGQGDSATAFGAFVLIAGTTIALYYVVVGAERLLLPWVRATTER</sequence>
<comment type="similarity">
    <text evidence="7">Belongs to the binding-protein-dependent transport system permease family.</text>
</comment>
<evidence type="ECO:0000259" key="9">
    <source>
        <dbReference type="PROSITE" id="PS50928"/>
    </source>
</evidence>
<dbReference type="AlphaFoldDB" id="A0A6V8KXH3"/>
<dbReference type="GO" id="GO:0055085">
    <property type="term" value="P:transmembrane transport"/>
    <property type="evidence" value="ECO:0007669"/>
    <property type="project" value="InterPro"/>
</dbReference>
<dbReference type="InterPro" id="IPR000515">
    <property type="entry name" value="MetI-like"/>
</dbReference>
<dbReference type="SUPFAM" id="SSF161098">
    <property type="entry name" value="MetI-like"/>
    <property type="match status" value="1"/>
</dbReference>
<evidence type="ECO:0000256" key="3">
    <source>
        <dbReference type="ARBA" id="ARBA00022475"/>
    </source>
</evidence>
<evidence type="ECO:0000313" key="10">
    <source>
        <dbReference type="EMBL" id="GFJ89773.1"/>
    </source>
</evidence>
<feature type="transmembrane region" description="Helical" evidence="7">
    <location>
        <begin position="132"/>
        <end position="153"/>
    </location>
</feature>
<feature type="transmembrane region" description="Helical" evidence="7">
    <location>
        <begin position="257"/>
        <end position="277"/>
    </location>
</feature>
<evidence type="ECO:0000256" key="2">
    <source>
        <dbReference type="ARBA" id="ARBA00022448"/>
    </source>
</evidence>
<reference evidence="10 11" key="2">
    <citation type="submission" date="2020-03" db="EMBL/GenBank/DDBJ databases">
        <authorList>
            <person name="Ichikawa N."/>
            <person name="Kimura A."/>
            <person name="Kitahashi Y."/>
            <person name="Uohara A."/>
        </authorList>
    </citation>
    <scope>NUCLEOTIDE SEQUENCE [LARGE SCALE GENOMIC DNA]</scope>
    <source>
        <strain evidence="10 11">NBRC 108638</strain>
    </source>
</reference>
<evidence type="ECO:0000256" key="1">
    <source>
        <dbReference type="ARBA" id="ARBA00004651"/>
    </source>
</evidence>
<feature type="transmembrane region" description="Helical" evidence="7">
    <location>
        <begin position="44"/>
        <end position="68"/>
    </location>
</feature>
<proteinExistence type="inferred from homology"/>
<dbReference type="GO" id="GO:0005886">
    <property type="term" value="C:plasma membrane"/>
    <property type="evidence" value="ECO:0007669"/>
    <property type="project" value="UniProtKB-SubCell"/>
</dbReference>
<dbReference type="Proteomes" id="UP000482960">
    <property type="component" value="Unassembled WGS sequence"/>
</dbReference>
<protein>
    <submittedName>
        <fullName evidence="10">ABC transporter permease</fullName>
    </submittedName>
</protein>
<feature type="transmembrane region" description="Helical" evidence="7">
    <location>
        <begin position="159"/>
        <end position="179"/>
    </location>
</feature>
<dbReference type="Pfam" id="PF00528">
    <property type="entry name" value="BPD_transp_1"/>
    <property type="match status" value="1"/>
</dbReference>
<evidence type="ECO:0000256" key="5">
    <source>
        <dbReference type="ARBA" id="ARBA00022989"/>
    </source>
</evidence>
<accession>A0A6V8KXH3</accession>
<feature type="domain" description="ABC transmembrane type-1" evidence="9">
    <location>
        <begin position="94"/>
        <end position="277"/>
    </location>
</feature>
<dbReference type="Gene3D" id="1.10.3720.10">
    <property type="entry name" value="MetI-like"/>
    <property type="match status" value="1"/>
</dbReference>
<organism evidence="10 11">
    <name type="scientific">Phytohabitans rumicis</name>
    <dbReference type="NCBI Taxonomy" id="1076125"/>
    <lineage>
        <taxon>Bacteria</taxon>
        <taxon>Bacillati</taxon>
        <taxon>Actinomycetota</taxon>
        <taxon>Actinomycetes</taxon>
        <taxon>Micromonosporales</taxon>
        <taxon>Micromonosporaceae</taxon>
    </lineage>
</organism>
<gene>
    <name evidence="10" type="ORF">Prum_034150</name>
</gene>
<dbReference type="PANTHER" id="PTHR30151:SF20">
    <property type="entry name" value="ABC TRANSPORTER PERMEASE PROTEIN HI_0355-RELATED"/>
    <property type="match status" value="1"/>
</dbReference>
<reference evidence="10 11" key="1">
    <citation type="submission" date="2020-03" db="EMBL/GenBank/DDBJ databases">
        <title>Whole genome shotgun sequence of Phytohabitans rumicis NBRC 108638.</title>
        <authorList>
            <person name="Komaki H."/>
            <person name="Tamura T."/>
        </authorList>
    </citation>
    <scope>NUCLEOTIDE SEQUENCE [LARGE SCALE GENOMIC DNA]</scope>
    <source>
        <strain evidence="10 11">NBRC 108638</strain>
    </source>
</reference>
<evidence type="ECO:0000313" key="11">
    <source>
        <dbReference type="Proteomes" id="UP000482960"/>
    </source>
</evidence>
<feature type="region of interest" description="Disordered" evidence="8">
    <location>
        <begin position="1"/>
        <end position="27"/>
    </location>
</feature>
<dbReference type="CDD" id="cd06261">
    <property type="entry name" value="TM_PBP2"/>
    <property type="match status" value="1"/>
</dbReference>
<dbReference type="PROSITE" id="PS50928">
    <property type="entry name" value="ABC_TM1"/>
    <property type="match status" value="1"/>
</dbReference>
<name>A0A6V8KXH3_9ACTN</name>
<dbReference type="InterPro" id="IPR035906">
    <property type="entry name" value="MetI-like_sf"/>
</dbReference>
<evidence type="ECO:0000256" key="7">
    <source>
        <dbReference type="RuleBase" id="RU363032"/>
    </source>
</evidence>
<comment type="caution">
    <text evidence="10">The sequence shown here is derived from an EMBL/GenBank/DDBJ whole genome shotgun (WGS) entry which is preliminary data.</text>
</comment>
<keyword evidence="5 7" id="KW-1133">Transmembrane helix</keyword>
<evidence type="ECO:0000256" key="6">
    <source>
        <dbReference type="ARBA" id="ARBA00023136"/>
    </source>
</evidence>
<feature type="transmembrane region" description="Helical" evidence="7">
    <location>
        <begin position="101"/>
        <end position="120"/>
    </location>
</feature>
<dbReference type="EMBL" id="BLPG01000001">
    <property type="protein sequence ID" value="GFJ89773.1"/>
    <property type="molecule type" value="Genomic_DNA"/>
</dbReference>
<evidence type="ECO:0000256" key="8">
    <source>
        <dbReference type="SAM" id="MobiDB-lite"/>
    </source>
</evidence>
<keyword evidence="3" id="KW-1003">Cell membrane</keyword>
<keyword evidence="6 7" id="KW-0472">Membrane</keyword>